<dbReference type="RefSeq" id="WP_055245755.1">
    <property type="nucleotide sequence ID" value="NZ_CZBE01000022.1"/>
</dbReference>
<dbReference type="EMBL" id="CZBE01000022">
    <property type="protein sequence ID" value="CUQ04103.1"/>
    <property type="molecule type" value="Genomic_DNA"/>
</dbReference>
<proteinExistence type="predicted"/>
<protein>
    <submittedName>
        <fullName evidence="1">Uncharacterized protein</fullName>
    </submittedName>
</protein>
<gene>
    <name evidence="2" type="ORF">D3Z39_14355</name>
    <name evidence="1" type="ORF">ERS852551_02871</name>
</gene>
<sequence length="165" mass="17656">MAVMAEWHGRSWEVSPWRLAALAGLSTSLKLKKDTNEDKDGGNPTNVKGYEAQGLSFDYEASTAAGGDPRAEFEAWQRLVGQTAPFYLGGRRFGPSRIQLVEVSLGDVTFSNQGRMLLAKISLKFEQNGPLSLQSTRGPAGIGTSRSVVSAARVGPSAAEKAARK</sequence>
<dbReference type="Proteomes" id="UP000446348">
    <property type="component" value="Unassembled WGS sequence"/>
</dbReference>
<evidence type="ECO:0000313" key="2">
    <source>
        <dbReference type="EMBL" id="NBI80024.1"/>
    </source>
</evidence>
<dbReference type="Proteomes" id="UP000095765">
    <property type="component" value="Unassembled WGS sequence"/>
</dbReference>
<evidence type="ECO:0000313" key="4">
    <source>
        <dbReference type="Proteomes" id="UP000446348"/>
    </source>
</evidence>
<name>A0A174T297_9FIRM</name>
<reference evidence="2 4" key="2">
    <citation type="submission" date="2018-08" db="EMBL/GenBank/DDBJ databases">
        <title>Murine metabolic-syndrome-specific gut microbial biobank.</title>
        <authorList>
            <person name="Liu C."/>
        </authorList>
    </citation>
    <scope>NUCLEOTIDE SEQUENCE [LARGE SCALE GENOMIC DNA]</scope>
    <source>
        <strain evidence="2 4">X69</strain>
    </source>
</reference>
<reference evidence="1 3" key="1">
    <citation type="submission" date="2015-09" db="EMBL/GenBank/DDBJ databases">
        <authorList>
            <consortium name="Pathogen Informatics"/>
        </authorList>
    </citation>
    <scope>NUCLEOTIDE SEQUENCE [LARGE SCALE GENOMIC DNA]</scope>
    <source>
        <strain evidence="1 3">2789STDY5834939</strain>
    </source>
</reference>
<evidence type="ECO:0000313" key="3">
    <source>
        <dbReference type="Proteomes" id="UP000095765"/>
    </source>
</evidence>
<dbReference type="AlphaFoldDB" id="A0A174T297"/>
<dbReference type="OrthoDB" id="1863545at2"/>
<organism evidence="1 3">
    <name type="scientific">Anaerotruncus colihominis</name>
    <dbReference type="NCBI Taxonomy" id="169435"/>
    <lineage>
        <taxon>Bacteria</taxon>
        <taxon>Bacillati</taxon>
        <taxon>Bacillota</taxon>
        <taxon>Clostridia</taxon>
        <taxon>Eubacteriales</taxon>
        <taxon>Oscillospiraceae</taxon>
        <taxon>Anaerotruncus</taxon>
    </lineage>
</organism>
<accession>A0A174T297</accession>
<dbReference type="EMBL" id="QXWZ01000031">
    <property type="protein sequence ID" value="NBI80024.1"/>
    <property type="molecule type" value="Genomic_DNA"/>
</dbReference>
<evidence type="ECO:0000313" key="1">
    <source>
        <dbReference type="EMBL" id="CUQ04103.1"/>
    </source>
</evidence>